<protein>
    <submittedName>
        <fullName evidence="1">Uncharacterized protein</fullName>
    </submittedName>
</protein>
<reference evidence="1" key="1">
    <citation type="submission" date="2023-06" db="EMBL/GenBank/DDBJ databases">
        <title>Genomic analysis of the entomopathogenic nematode Steinernema hermaphroditum.</title>
        <authorList>
            <person name="Schwarz E.M."/>
            <person name="Heppert J.K."/>
            <person name="Baniya A."/>
            <person name="Schwartz H.T."/>
            <person name="Tan C.-H."/>
            <person name="Antoshechkin I."/>
            <person name="Sternberg P.W."/>
            <person name="Goodrich-Blair H."/>
            <person name="Dillman A.R."/>
        </authorList>
    </citation>
    <scope>NUCLEOTIDE SEQUENCE</scope>
    <source>
        <strain evidence="1">PS9179</strain>
        <tissue evidence="1">Whole animal</tissue>
    </source>
</reference>
<proteinExistence type="predicted"/>
<gene>
    <name evidence="1" type="ORF">QR680_008070</name>
</gene>
<keyword evidence="2" id="KW-1185">Reference proteome</keyword>
<dbReference type="Proteomes" id="UP001175271">
    <property type="component" value="Unassembled WGS sequence"/>
</dbReference>
<comment type="caution">
    <text evidence="1">The sequence shown here is derived from an EMBL/GenBank/DDBJ whole genome shotgun (WGS) entry which is preliminary data.</text>
</comment>
<dbReference type="EMBL" id="JAUCMV010000001">
    <property type="protein sequence ID" value="KAK0423300.1"/>
    <property type="molecule type" value="Genomic_DNA"/>
</dbReference>
<evidence type="ECO:0000313" key="1">
    <source>
        <dbReference type="EMBL" id="KAK0423300.1"/>
    </source>
</evidence>
<organism evidence="1 2">
    <name type="scientific">Steinernema hermaphroditum</name>
    <dbReference type="NCBI Taxonomy" id="289476"/>
    <lineage>
        <taxon>Eukaryota</taxon>
        <taxon>Metazoa</taxon>
        <taxon>Ecdysozoa</taxon>
        <taxon>Nematoda</taxon>
        <taxon>Chromadorea</taxon>
        <taxon>Rhabditida</taxon>
        <taxon>Tylenchina</taxon>
        <taxon>Panagrolaimomorpha</taxon>
        <taxon>Strongyloidoidea</taxon>
        <taxon>Steinernematidae</taxon>
        <taxon>Steinernema</taxon>
    </lineage>
</organism>
<name>A0AA39IGQ1_9BILA</name>
<evidence type="ECO:0000313" key="2">
    <source>
        <dbReference type="Proteomes" id="UP001175271"/>
    </source>
</evidence>
<sequence length="79" mass="8620">MNAFFGLLKTLVAAMDRLFADAPALHDLAADDLLLLDLENFQDFNNNEDEMELNNKEGAVDGNNNGDLLDINNNAPLGV</sequence>
<accession>A0AA39IGQ1</accession>
<dbReference type="AlphaFoldDB" id="A0AA39IGQ1"/>